<evidence type="ECO:0000256" key="1">
    <source>
        <dbReference type="SAM" id="SignalP"/>
    </source>
</evidence>
<dbReference type="RefSeq" id="WP_031414495.1">
    <property type="nucleotide sequence ID" value="NZ_CP011075.1"/>
</dbReference>
<organism evidence="2">
    <name type="scientific">Brevibacillus laterosporus</name>
    <name type="common">Bacillus laterosporus</name>
    <dbReference type="NCBI Taxonomy" id="1465"/>
    <lineage>
        <taxon>Bacteria</taxon>
        <taxon>Bacillati</taxon>
        <taxon>Bacillota</taxon>
        <taxon>Bacilli</taxon>
        <taxon>Bacillales</taxon>
        <taxon>Paenibacillaceae</taxon>
        <taxon>Brevibacillus</taxon>
    </lineage>
</organism>
<keyword evidence="1" id="KW-0732">Signal</keyword>
<name>A0A0F7EIL0_BRELA</name>
<proteinExistence type="predicted"/>
<dbReference type="AlphaFoldDB" id="A0A0F7EIL0"/>
<feature type="signal peptide" evidence="1">
    <location>
        <begin position="1"/>
        <end position="24"/>
    </location>
</feature>
<dbReference type="EMBL" id="CP011075">
    <property type="protein sequence ID" value="AKF95443.1"/>
    <property type="molecule type" value="Genomic_DNA"/>
</dbReference>
<evidence type="ECO:0000313" key="2">
    <source>
        <dbReference type="EMBL" id="AKF95443.1"/>
    </source>
</evidence>
<reference evidence="2" key="1">
    <citation type="submission" date="2015-03" db="EMBL/GenBank/DDBJ databases">
        <title>MIGS Cultured Bacterial/Archaeal sample from Brevibacillus laterosporus.</title>
        <authorList>
            <person name="Zeng D."/>
            <person name="Zhu L."/>
            <person name="Dong G."/>
            <person name="Ye W."/>
            <person name="Ren D."/>
            <person name="Wu L."/>
            <person name="Xu J."/>
            <person name="Li G."/>
            <person name="Guo L."/>
        </authorList>
    </citation>
    <scope>NUCLEOTIDE SEQUENCE</scope>
    <source>
        <strain evidence="2">B9</strain>
        <plasmid evidence="2">unnamed1</plasmid>
    </source>
</reference>
<accession>A0A0F7EIL0</accession>
<feature type="chain" id="PRO_5002515215" evidence="1">
    <location>
        <begin position="25"/>
        <end position="247"/>
    </location>
</feature>
<geneLocation type="plasmid" evidence="2">
    <name>unnamed1</name>
</geneLocation>
<sequence length="247" mass="26949">MKKVILSSALVLSVLASSSIPAFAINESNQMVEAETLGDSQRNRDKIGILEDSGSVRVVRVESENGINEATYDKVNHTIEFDEDGTITQVSIADSAEQVKKEKYKQKQSKMAAFAKKDIVREAHEPYFGYYYVIDKSGGKKYWDVGNGKEGTYVKQTSSNKDDLFHYEDKVNELMKAEALLVVNTSISFSAFLASAKGIKSGWGADSMIAFFAGAGFGLVAAVNATDVVLAERKAAHAFDSIMDGEK</sequence>
<gene>
    <name evidence="2" type="ORF">EX87_17640</name>
</gene>
<dbReference type="NCBIfam" id="NF035925">
    <property type="entry name" value="Geo26A_fam"/>
    <property type="match status" value="1"/>
</dbReference>
<protein>
    <submittedName>
        <fullName evidence="2">Uncharacterized protein</fullName>
    </submittedName>
</protein>
<keyword evidence="2" id="KW-0614">Plasmid</keyword>